<dbReference type="InterPro" id="IPR038729">
    <property type="entry name" value="Rad50/SbcC_AAA"/>
</dbReference>
<dbReference type="GO" id="GO:0006302">
    <property type="term" value="P:double-strand break repair"/>
    <property type="evidence" value="ECO:0007669"/>
    <property type="project" value="InterPro"/>
</dbReference>
<keyword evidence="7" id="KW-1185">Reference proteome</keyword>
<dbReference type="Proteomes" id="UP000005845">
    <property type="component" value="Unassembled WGS sequence"/>
</dbReference>
<gene>
    <name evidence="6" type="ORF">GOSPT_088_00040</name>
</gene>
<dbReference type="GO" id="GO:0016887">
    <property type="term" value="F:ATP hydrolysis activity"/>
    <property type="evidence" value="ECO:0007669"/>
    <property type="project" value="InterPro"/>
</dbReference>
<dbReference type="RefSeq" id="WP_005207130.1">
    <property type="nucleotide sequence ID" value="NZ_BAFC01000086.1"/>
</dbReference>
<evidence type="ECO:0000256" key="3">
    <source>
        <dbReference type="ARBA" id="ARBA00013368"/>
    </source>
</evidence>
<dbReference type="PANTHER" id="PTHR32114:SF2">
    <property type="entry name" value="ABC TRANSPORTER ABCH.3"/>
    <property type="match status" value="1"/>
</dbReference>
<name>H5U2Y2_9ACTN</name>
<dbReference type="NCBIfam" id="TIGR03185">
    <property type="entry name" value="DNA_S_dndD"/>
    <property type="match status" value="1"/>
</dbReference>
<evidence type="ECO:0000256" key="4">
    <source>
        <dbReference type="SAM" id="Coils"/>
    </source>
</evidence>
<comment type="caution">
    <text evidence="6">The sequence shown here is derived from an EMBL/GenBank/DDBJ whole genome shotgun (WGS) entry which is preliminary data.</text>
</comment>
<comment type="subunit">
    <text evidence="2">Heterodimer of SbcC and SbcD.</text>
</comment>
<feature type="coiled-coil region" evidence="4">
    <location>
        <begin position="393"/>
        <end position="471"/>
    </location>
</feature>
<evidence type="ECO:0000259" key="5">
    <source>
        <dbReference type="Pfam" id="PF13476"/>
    </source>
</evidence>
<proteinExistence type="inferred from homology"/>
<protein>
    <recommendedName>
        <fullName evidence="3">Nuclease SbcCD subunit C</fullName>
    </recommendedName>
</protein>
<evidence type="ECO:0000256" key="1">
    <source>
        <dbReference type="ARBA" id="ARBA00006930"/>
    </source>
</evidence>
<dbReference type="InterPro" id="IPR027417">
    <property type="entry name" value="P-loop_NTPase"/>
</dbReference>
<dbReference type="Pfam" id="PF13476">
    <property type="entry name" value="AAA_23"/>
    <property type="match status" value="1"/>
</dbReference>
<dbReference type="EMBL" id="BAFC01000086">
    <property type="protein sequence ID" value="GAB40090.1"/>
    <property type="molecule type" value="Genomic_DNA"/>
</dbReference>
<dbReference type="PANTHER" id="PTHR32114">
    <property type="entry name" value="ABC TRANSPORTER ABCH.3"/>
    <property type="match status" value="1"/>
</dbReference>
<keyword evidence="4" id="KW-0175">Coiled coil</keyword>
<dbReference type="eggNOG" id="COG0419">
    <property type="taxonomic scope" value="Bacteria"/>
</dbReference>
<evidence type="ECO:0000313" key="7">
    <source>
        <dbReference type="Proteomes" id="UP000005845"/>
    </source>
</evidence>
<dbReference type="InterPro" id="IPR017599">
    <property type="entry name" value="DNA_S_DndD"/>
</dbReference>
<dbReference type="AlphaFoldDB" id="H5U2Y2"/>
<feature type="domain" description="Rad50/SbcC-type AAA" evidence="5">
    <location>
        <begin position="5"/>
        <end position="159"/>
    </location>
</feature>
<evidence type="ECO:0000313" key="6">
    <source>
        <dbReference type="EMBL" id="GAB40090.1"/>
    </source>
</evidence>
<dbReference type="SUPFAM" id="SSF52540">
    <property type="entry name" value="P-loop containing nucleoside triphosphate hydrolases"/>
    <property type="match status" value="1"/>
</dbReference>
<accession>H5U2Y2</accession>
<dbReference type="Gene3D" id="3.40.50.300">
    <property type="entry name" value="P-loop containing nucleotide triphosphate hydrolases"/>
    <property type="match status" value="2"/>
</dbReference>
<evidence type="ECO:0000256" key="2">
    <source>
        <dbReference type="ARBA" id="ARBA00011322"/>
    </source>
</evidence>
<sequence>MILDRLTLDNVGTFAGRHVIDLAPKTRTKPIVLIGGLNGAGKTTILEAIQLGFYGALVHSTGRRSGSYDKYLRGLIHRGVPLSEGGSIELTFTAYQEGQEHQYWLRRSWKAGGSSIREILLVSVDGRHDRALTTNWNEHVETFLPRGVAGLFFFDGEQIEALADMDRSRQVLRSALDALLGLDLVDRLSSDLSVLRKRNQSDQLPEDIRHAVAEKQQVVTALRQSEEACLASVAALRIELEVKQKQVLDATEAFRAVGGELLEQRVSAEAAANAAKASLAQCEEGVRDELSDLAPLLLVQPLLTQLQESAEADAEQRRNRLLANALEPRDSMVIDKLRRSEVQPSIVETVSDLLARDRSRLSAASGSPIQGLVSPSVVEGIVRSHLPSAHRRLKAVIERRSALREELDQSERALEAIPDPEAVAVYRLARDDAQVAVHRAEASLNQAEEQLRLARNERARADAAYESALDKAAHANLQADDTRRLVEHAERAQVTLSRLRTVATQRHLTKISQLVLEALATLLRKDRLVGAVDIDPETYDVRLTSPDGSPLPANDLSAGERQLLAVALLWGLARASGQPLPVVIDTPLGRLDGTHRQHLLDRYFPHASHQVILLSTDTEIDADAYARIASRVGRAYRLEFHSDTNSTTIENGYF</sequence>
<organism evidence="6 7">
    <name type="scientific">Gordonia sputi NBRC 100414</name>
    <dbReference type="NCBI Taxonomy" id="1089453"/>
    <lineage>
        <taxon>Bacteria</taxon>
        <taxon>Bacillati</taxon>
        <taxon>Actinomycetota</taxon>
        <taxon>Actinomycetes</taxon>
        <taxon>Mycobacteriales</taxon>
        <taxon>Gordoniaceae</taxon>
        <taxon>Gordonia</taxon>
    </lineage>
</organism>
<comment type="similarity">
    <text evidence="1">Belongs to the SMC family. SbcC subfamily.</text>
</comment>
<reference evidence="6 7" key="1">
    <citation type="submission" date="2012-02" db="EMBL/GenBank/DDBJ databases">
        <title>Whole genome shotgun sequence of Gordonia sputi NBRC 100414.</title>
        <authorList>
            <person name="Yoshida I."/>
            <person name="Hosoyama A."/>
            <person name="Tsuchikane K."/>
            <person name="Katsumata H."/>
            <person name="Yamazaki S."/>
            <person name="Fujita N."/>
        </authorList>
    </citation>
    <scope>NUCLEOTIDE SEQUENCE [LARGE SCALE GENOMIC DNA]</scope>
    <source>
        <strain evidence="6 7">NBRC 100414</strain>
    </source>
</reference>